<evidence type="ECO:0000313" key="2">
    <source>
        <dbReference type="EMBL" id="CAE0376067.1"/>
    </source>
</evidence>
<evidence type="ECO:0000256" key="1">
    <source>
        <dbReference type="SAM" id="MobiDB-lite"/>
    </source>
</evidence>
<name>A0A7S3K678_EUPCR</name>
<gene>
    <name evidence="2" type="ORF">ECRA1380_LOCUS1022</name>
</gene>
<reference evidence="2" key="1">
    <citation type="submission" date="2021-01" db="EMBL/GenBank/DDBJ databases">
        <authorList>
            <person name="Corre E."/>
            <person name="Pelletier E."/>
            <person name="Niang G."/>
            <person name="Scheremetjew M."/>
            <person name="Finn R."/>
            <person name="Kale V."/>
            <person name="Holt S."/>
            <person name="Cochrane G."/>
            <person name="Meng A."/>
            <person name="Brown T."/>
            <person name="Cohen L."/>
        </authorList>
    </citation>
    <scope>NUCLEOTIDE SEQUENCE</scope>
    <source>
        <strain evidence="2">CT5</strain>
    </source>
</reference>
<protein>
    <submittedName>
        <fullName evidence="2">Uncharacterized protein</fullName>
    </submittedName>
</protein>
<dbReference type="EMBL" id="HBIK01002098">
    <property type="protein sequence ID" value="CAE0376067.1"/>
    <property type="molecule type" value="Transcribed_RNA"/>
</dbReference>
<organism evidence="2">
    <name type="scientific">Euplotes crassus</name>
    <dbReference type="NCBI Taxonomy" id="5936"/>
    <lineage>
        <taxon>Eukaryota</taxon>
        <taxon>Sar</taxon>
        <taxon>Alveolata</taxon>
        <taxon>Ciliophora</taxon>
        <taxon>Intramacronucleata</taxon>
        <taxon>Spirotrichea</taxon>
        <taxon>Hypotrichia</taxon>
        <taxon>Euplotida</taxon>
        <taxon>Euplotidae</taxon>
        <taxon>Moneuplotes</taxon>
    </lineage>
</organism>
<accession>A0A7S3K678</accession>
<proteinExistence type="predicted"/>
<dbReference type="AlphaFoldDB" id="A0A7S3K678"/>
<sequence length="110" mass="12979">MSIRKAKINRYKAEQLKKMKNDIKNMFKFFKEVKKSDEDDSLSDSLTSKESETDNLNSVKKDLYIQRRSSSQGKQLEEVYLILLVFTKPRRMSYIRTKSPVGKKLQLLLL</sequence>
<feature type="region of interest" description="Disordered" evidence="1">
    <location>
        <begin position="34"/>
        <end position="54"/>
    </location>
</feature>